<feature type="domain" description="Elongation factor P C-terminal" evidence="1">
    <location>
        <begin position="1"/>
        <end position="28"/>
    </location>
</feature>
<dbReference type="SUPFAM" id="SSF50249">
    <property type="entry name" value="Nucleic acid-binding proteins"/>
    <property type="match status" value="1"/>
</dbReference>
<reference evidence="2" key="1">
    <citation type="journal article" date="2013" name="Environ. Microbiol.">
        <title>Microbiota from the distal guts of lean and obese adolescents exhibit partial functional redundancy besides clear differences in community structure.</title>
        <authorList>
            <person name="Ferrer M."/>
            <person name="Ruiz A."/>
            <person name="Lanza F."/>
            <person name="Haange S.B."/>
            <person name="Oberbach A."/>
            <person name="Till H."/>
            <person name="Bargiela R."/>
            <person name="Campoy C."/>
            <person name="Segura M.T."/>
            <person name="Richter M."/>
            <person name="von Bergen M."/>
            <person name="Seifert J."/>
            <person name="Suarez A."/>
        </authorList>
    </citation>
    <scope>NUCLEOTIDE SEQUENCE</scope>
</reference>
<gene>
    <name evidence="2" type="ORF">LEA_21154</name>
</gene>
<dbReference type="SMART" id="SM00841">
    <property type="entry name" value="Elong-fact-P_C"/>
    <property type="match status" value="1"/>
</dbReference>
<dbReference type="Gene3D" id="2.40.50.140">
    <property type="entry name" value="Nucleic acid-binding proteins"/>
    <property type="match status" value="1"/>
</dbReference>
<accession>K1R298</accession>
<evidence type="ECO:0000313" key="2">
    <source>
        <dbReference type="EMBL" id="EKC43422.1"/>
    </source>
</evidence>
<name>K1R298_9ZZZZ</name>
<comment type="caution">
    <text evidence="2">The sequence shown here is derived from an EMBL/GenBank/DDBJ whole genome shotgun (WGS) entry which is preliminary data.</text>
</comment>
<dbReference type="InterPro" id="IPR015365">
    <property type="entry name" value="Elong-fact-P_C"/>
</dbReference>
<protein>
    <submittedName>
        <fullName evidence="2">Protein containing Elongation factor P</fullName>
    </submittedName>
</protein>
<evidence type="ECO:0000259" key="1">
    <source>
        <dbReference type="SMART" id="SM00841"/>
    </source>
</evidence>
<proteinExistence type="predicted"/>
<keyword evidence="2" id="KW-0251">Elongation factor</keyword>
<dbReference type="AlphaFoldDB" id="K1R298"/>
<dbReference type="FunFam" id="2.40.50.140:FF:000004">
    <property type="entry name" value="Elongation factor P"/>
    <property type="match status" value="1"/>
</dbReference>
<feature type="non-terminal residue" evidence="2">
    <location>
        <position position="1"/>
    </location>
</feature>
<dbReference type="InterPro" id="IPR012340">
    <property type="entry name" value="NA-bd_OB-fold"/>
</dbReference>
<organism evidence="2">
    <name type="scientific">human gut metagenome</name>
    <dbReference type="NCBI Taxonomy" id="408170"/>
    <lineage>
        <taxon>unclassified sequences</taxon>
        <taxon>metagenomes</taxon>
        <taxon>organismal metagenomes</taxon>
    </lineage>
</organism>
<keyword evidence="2" id="KW-0648">Protein biosynthesis</keyword>
<dbReference type="GO" id="GO:0043043">
    <property type="term" value="P:peptide biosynthetic process"/>
    <property type="evidence" value="ECO:0007669"/>
    <property type="project" value="InterPro"/>
</dbReference>
<sequence>GATVAVPLFVNQGDKIKIDTRTGEYLSRA</sequence>
<dbReference type="GO" id="GO:0003746">
    <property type="term" value="F:translation elongation factor activity"/>
    <property type="evidence" value="ECO:0007669"/>
    <property type="project" value="UniProtKB-KW"/>
</dbReference>
<dbReference type="Pfam" id="PF09285">
    <property type="entry name" value="Elong-fact-P_C"/>
    <property type="match status" value="1"/>
</dbReference>
<dbReference type="GO" id="GO:0005829">
    <property type="term" value="C:cytosol"/>
    <property type="evidence" value="ECO:0007669"/>
    <property type="project" value="UniProtKB-ARBA"/>
</dbReference>
<dbReference type="EMBL" id="AJWY01014554">
    <property type="protein sequence ID" value="EKC43422.1"/>
    <property type="molecule type" value="Genomic_DNA"/>
</dbReference>